<evidence type="ECO:0000256" key="1">
    <source>
        <dbReference type="SAM" id="MobiDB-lite"/>
    </source>
</evidence>
<dbReference type="SMART" id="SM00732">
    <property type="entry name" value="YqgFc"/>
    <property type="match status" value="1"/>
</dbReference>
<dbReference type="Gene3D" id="1.10.10.650">
    <property type="entry name" value="RuvA domain 2-like"/>
    <property type="match status" value="1"/>
</dbReference>
<dbReference type="FunFam" id="2.40.50.140:FF:000051">
    <property type="entry name" value="RNA-binding transcriptional accessory protein"/>
    <property type="match status" value="1"/>
</dbReference>
<dbReference type="InterPro" id="IPR006641">
    <property type="entry name" value="YqgF/RNaseH-like_dom"/>
</dbReference>
<gene>
    <name evidence="3" type="ORF">UA74_23225</name>
</gene>
<organism evidence="3 4">
    <name type="scientific">Actinoalloteichus fjordicus</name>
    <dbReference type="NCBI Taxonomy" id="1612552"/>
    <lineage>
        <taxon>Bacteria</taxon>
        <taxon>Bacillati</taxon>
        <taxon>Actinomycetota</taxon>
        <taxon>Actinomycetes</taxon>
        <taxon>Pseudonocardiales</taxon>
        <taxon>Pseudonocardiaceae</taxon>
        <taxon>Actinoalloteichus</taxon>
    </lineage>
</organism>
<dbReference type="SMART" id="SM00316">
    <property type="entry name" value="S1"/>
    <property type="match status" value="1"/>
</dbReference>
<dbReference type="FunFam" id="3.30.420.140:FF:000001">
    <property type="entry name" value="RNA-binding transcriptional accessory protein"/>
    <property type="match status" value="1"/>
</dbReference>
<dbReference type="PANTHER" id="PTHR10724">
    <property type="entry name" value="30S RIBOSOMAL PROTEIN S1"/>
    <property type="match status" value="1"/>
</dbReference>
<dbReference type="GO" id="GO:0003735">
    <property type="term" value="F:structural constituent of ribosome"/>
    <property type="evidence" value="ECO:0007669"/>
    <property type="project" value="TreeGrafter"/>
</dbReference>
<protein>
    <submittedName>
        <fullName evidence="3">Transcriptional accessory protein</fullName>
    </submittedName>
</protein>
<dbReference type="InterPro" id="IPR023323">
    <property type="entry name" value="Tex-like_dom_sf"/>
</dbReference>
<dbReference type="Pfam" id="PF00575">
    <property type="entry name" value="S1"/>
    <property type="match status" value="1"/>
</dbReference>
<dbReference type="InterPro" id="IPR041692">
    <property type="entry name" value="HHH_9"/>
</dbReference>
<dbReference type="PANTHER" id="PTHR10724:SF10">
    <property type="entry name" value="S1 RNA-BINDING DOMAIN-CONTAINING PROTEIN 1"/>
    <property type="match status" value="1"/>
</dbReference>
<dbReference type="FunFam" id="1.10.150.310:FF:000001">
    <property type="entry name" value="RNA-binding transcriptional accessory protein"/>
    <property type="match status" value="1"/>
</dbReference>
<dbReference type="GO" id="GO:0003729">
    <property type="term" value="F:mRNA binding"/>
    <property type="evidence" value="ECO:0007669"/>
    <property type="project" value="TreeGrafter"/>
</dbReference>
<proteinExistence type="predicted"/>
<dbReference type="AlphaFoldDB" id="A0AAC9LF21"/>
<evidence type="ECO:0000259" key="2">
    <source>
        <dbReference type="PROSITE" id="PS50126"/>
    </source>
</evidence>
<feature type="domain" description="S1 motif" evidence="2">
    <location>
        <begin position="658"/>
        <end position="727"/>
    </location>
</feature>
<dbReference type="Gene3D" id="3.30.420.140">
    <property type="entry name" value="YqgF/RNase H-like domain"/>
    <property type="match status" value="1"/>
</dbReference>
<dbReference type="InterPro" id="IPR032639">
    <property type="entry name" value="Tex_YqgF"/>
</dbReference>
<dbReference type="GO" id="GO:0005737">
    <property type="term" value="C:cytoplasm"/>
    <property type="evidence" value="ECO:0007669"/>
    <property type="project" value="UniProtKB-ARBA"/>
</dbReference>
<dbReference type="Gene3D" id="2.40.50.140">
    <property type="entry name" value="Nucleic acid-binding proteins"/>
    <property type="match status" value="1"/>
</dbReference>
<feature type="region of interest" description="Disordered" evidence="1">
    <location>
        <begin position="732"/>
        <end position="818"/>
    </location>
</feature>
<dbReference type="SUPFAM" id="SSF158832">
    <property type="entry name" value="Tex N-terminal region-like"/>
    <property type="match status" value="1"/>
</dbReference>
<evidence type="ECO:0000313" key="4">
    <source>
        <dbReference type="Proteomes" id="UP000185511"/>
    </source>
</evidence>
<dbReference type="InterPro" id="IPR023319">
    <property type="entry name" value="Tex-like_HTH_dom_sf"/>
</dbReference>
<dbReference type="InterPro" id="IPR012337">
    <property type="entry name" value="RNaseH-like_sf"/>
</dbReference>
<feature type="compositionally biased region" description="Gly residues" evidence="1">
    <location>
        <begin position="764"/>
        <end position="787"/>
    </location>
</feature>
<dbReference type="RefSeq" id="WP_075742168.1">
    <property type="nucleotide sequence ID" value="NZ_CP016076.1"/>
</dbReference>
<dbReference type="Pfam" id="PF17674">
    <property type="entry name" value="HHH_9"/>
    <property type="match status" value="1"/>
</dbReference>
<dbReference type="SUPFAM" id="SSF47781">
    <property type="entry name" value="RuvA domain 2-like"/>
    <property type="match status" value="2"/>
</dbReference>
<dbReference type="Gene3D" id="1.10.150.310">
    <property type="entry name" value="Tex RuvX-like domain-like"/>
    <property type="match status" value="1"/>
</dbReference>
<keyword evidence="4" id="KW-1185">Reference proteome</keyword>
<dbReference type="GO" id="GO:0006139">
    <property type="term" value="P:nucleobase-containing compound metabolic process"/>
    <property type="evidence" value="ECO:0007669"/>
    <property type="project" value="InterPro"/>
</dbReference>
<dbReference type="InterPro" id="IPR050437">
    <property type="entry name" value="Ribos_protein_bS1-like"/>
</dbReference>
<dbReference type="Pfam" id="PF22706">
    <property type="entry name" value="Tex_central_region"/>
    <property type="match status" value="1"/>
</dbReference>
<dbReference type="InterPro" id="IPR012340">
    <property type="entry name" value="NA-bd_OB-fold"/>
</dbReference>
<dbReference type="EMBL" id="CP016076">
    <property type="protein sequence ID" value="APU16663.1"/>
    <property type="molecule type" value="Genomic_DNA"/>
</dbReference>
<dbReference type="SUPFAM" id="SSF50249">
    <property type="entry name" value="Nucleic acid-binding proteins"/>
    <property type="match status" value="1"/>
</dbReference>
<dbReference type="Pfam" id="PF09371">
    <property type="entry name" value="Tex_N"/>
    <property type="match status" value="1"/>
</dbReference>
<dbReference type="Gene3D" id="1.10.3500.10">
    <property type="entry name" value="Tex N-terminal region-like"/>
    <property type="match status" value="1"/>
</dbReference>
<dbReference type="KEGG" id="acad:UA74_23225"/>
<dbReference type="SUPFAM" id="SSF53098">
    <property type="entry name" value="Ribonuclease H-like"/>
    <property type="match status" value="1"/>
</dbReference>
<name>A0AAC9LF21_9PSEU</name>
<dbReference type="Pfam" id="PF12836">
    <property type="entry name" value="HHH_3"/>
    <property type="match status" value="1"/>
</dbReference>
<dbReference type="InterPro" id="IPR018974">
    <property type="entry name" value="Tex-like_N"/>
</dbReference>
<reference evidence="4" key="1">
    <citation type="submission" date="2016-06" db="EMBL/GenBank/DDBJ databases">
        <title>Complete genome sequence of Actinoalloteichus fjordicus DSM 46855 (=ADI127-17), type strain of the new species Actinoalloteichus fjordicus.</title>
        <authorList>
            <person name="Ruckert C."/>
            <person name="Nouioui I."/>
            <person name="Willmese J."/>
            <person name="van Wezel G."/>
            <person name="Klenk H.-P."/>
            <person name="Kalinowski J."/>
            <person name="Zotchev S.B."/>
        </authorList>
    </citation>
    <scope>NUCLEOTIDE SEQUENCE [LARGE SCALE GENOMIC DNA]</scope>
    <source>
        <strain evidence="4">ADI127-7</strain>
    </source>
</reference>
<dbReference type="InterPro" id="IPR010994">
    <property type="entry name" value="RuvA_2-like"/>
</dbReference>
<dbReference type="PROSITE" id="PS50126">
    <property type="entry name" value="S1"/>
    <property type="match status" value="1"/>
</dbReference>
<dbReference type="CDD" id="cd05685">
    <property type="entry name" value="S1_Tex"/>
    <property type="match status" value="1"/>
</dbReference>
<dbReference type="InterPro" id="IPR037027">
    <property type="entry name" value="YqgF/RNaseH-like_dom_sf"/>
</dbReference>
<dbReference type="Proteomes" id="UP000185511">
    <property type="component" value="Chromosome"/>
</dbReference>
<dbReference type="GO" id="GO:0006412">
    <property type="term" value="P:translation"/>
    <property type="evidence" value="ECO:0007669"/>
    <property type="project" value="TreeGrafter"/>
</dbReference>
<dbReference type="InterPro" id="IPR055179">
    <property type="entry name" value="Tex-like_central_region"/>
</dbReference>
<evidence type="ECO:0000313" key="3">
    <source>
        <dbReference type="EMBL" id="APU16663.1"/>
    </source>
</evidence>
<sequence length="818" mass="87734">MTTSIHSKIADELGVRETQVRSAVELLDGGATVPFIARYRKEVTGTLDDVQLRNLEERLRYLRELEERRTAILDSIRSQGKLDEALEASIMAADSKARLEDVYLPYKPKRRTKAQIAREAGLEPLAERLLDDPSHDPQAEAAGFIDADKGVADVQAALEGARSILVERFAEDADLIGGLREHMWTQGRLSARVREGKEDAGAKFSDYFDFSEPLTRLPSHRILAMFRGEKEEMLDLVVDPSPTDPAEEQAGTRPGPTEYETRIAARFGIADKGRPADRWLNDAVRWAWRTRILTHLGIDLRMRLRQAAEEEAVRVFAANLRDLLLAAPAGSRATMGLDPGFRTGVKVAVVDGTGKVVATETIYPHVPARKWDESLAVLARLAQRHGVDLIAIGNGTASRETDKLAAELITRHPELKLTKAVVSEAGASVYSASAYATQELPGMDVSLRGAVSIARRLQDPLAELVKIDPKSIGVGQYQHDLAEARLSRSLDAVVEDCVNAVGVDVNTASAPLLTRVSGIGEGLAENIVAHRDGNGPFRSRKALKDVARLGPKAFEQCAGFLRIPGGEDPLDTTSVHPEAYPLVRRILDAGKTEIGAVLGNGRALAAVSPEQFVDEKFGLPTVTDVLKELEKPGRDPRPAFVTATFKEGVDKIGDLVPGMLLEGVVTNVAAFGAFVDVGVHQDGLVHVSAMSNDFVSDPREVVKSGDVVRVKVLSVDVPRQRISLTLRLQDEVDARGGNGSGGNGRRDRDGGNQNGGDGRRGAGRGRSGSGGHTARGGNGNSGGGRGGNGRDRDRAGSGGGAMADALRRAGLDKGLGGR</sequence>
<dbReference type="InterPro" id="IPR003029">
    <property type="entry name" value="S1_domain"/>
</dbReference>
<accession>A0AAC9LF21</accession>
<dbReference type="Pfam" id="PF16921">
    <property type="entry name" value="Tex_YqgF"/>
    <property type="match status" value="1"/>
</dbReference>
<dbReference type="FunFam" id="1.10.10.650:FF:000001">
    <property type="entry name" value="S1 RNA-binding domain 1"/>
    <property type="match status" value="1"/>
</dbReference>
<dbReference type="InterPro" id="IPR044146">
    <property type="entry name" value="S1_Tex"/>
</dbReference>